<feature type="transmembrane region" description="Helical" evidence="4">
    <location>
        <begin position="218"/>
        <end position="242"/>
    </location>
</feature>
<evidence type="ECO:0000313" key="7">
    <source>
        <dbReference type="Proteomes" id="UP001501337"/>
    </source>
</evidence>
<dbReference type="InterPro" id="IPR050469">
    <property type="entry name" value="Diguanylate_Cyclase"/>
</dbReference>
<comment type="catalytic activity">
    <reaction evidence="2">
        <text>2 GTP = 3',3'-c-di-GMP + 2 diphosphate</text>
        <dbReference type="Rhea" id="RHEA:24898"/>
        <dbReference type="ChEBI" id="CHEBI:33019"/>
        <dbReference type="ChEBI" id="CHEBI:37565"/>
        <dbReference type="ChEBI" id="CHEBI:58805"/>
        <dbReference type="EC" id="2.7.7.65"/>
    </reaction>
</comment>
<feature type="transmembrane region" description="Helical" evidence="4">
    <location>
        <begin position="193"/>
        <end position="211"/>
    </location>
</feature>
<evidence type="ECO:0000256" key="3">
    <source>
        <dbReference type="SAM" id="Coils"/>
    </source>
</evidence>
<dbReference type="Pfam" id="PF07696">
    <property type="entry name" value="7TMR-DISMED2"/>
    <property type="match status" value="1"/>
</dbReference>
<comment type="caution">
    <text evidence="6">The sequence shown here is derived from an EMBL/GenBank/DDBJ whole genome shotgun (WGS) entry which is preliminary data.</text>
</comment>
<dbReference type="Pfam" id="PF00990">
    <property type="entry name" value="GGDEF"/>
    <property type="match status" value="1"/>
</dbReference>
<dbReference type="SUPFAM" id="SSF55073">
    <property type="entry name" value="Nucleotide cyclase"/>
    <property type="match status" value="1"/>
</dbReference>
<keyword evidence="7" id="KW-1185">Reference proteome</keyword>
<proteinExistence type="predicted"/>
<dbReference type="InterPro" id="IPR000160">
    <property type="entry name" value="GGDEF_dom"/>
</dbReference>
<evidence type="ECO:0000313" key="6">
    <source>
        <dbReference type="EMBL" id="GAA3956505.1"/>
    </source>
</evidence>
<keyword evidence="3" id="KW-0175">Coiled coil</keyword>
<feature type="transmembrane region" description="Helical" evidence="4">
    <location>
        <begin position="283"/>
        <end position="303"/>
    </location>
</feature>
<dbReference type="EMBL" id="BAABBO010000007">
    <property type="protein sequence ID" value="GAA3956505.1"/>
    <property type="molecule type" value="Genomic_DNA"/>
</dbReference>
<dbReference type="RefSeq" id="WP_344804658.1">
    <property type="nucleotide sequence ID" value="NZ_BAABBO010000007.1"/>
</dbReference>
<feature type="domain" description="GGDEF" evidence="5">
    <location>
        <begin position="460"/>
        <end position="595"/>
    </location>
</feature>
<accession>A0ABP7NY43</accession>
<feature type="coiled-coil region" evidence="3">
    <location>
        <begin position="405"/>
        <end position="432"/>
    </location>
</feature>
<dbReference type="PANTHER" id="PTHR45138:SF9">
    <property type="entry name" value="DIGUANYLATE CYCLASE DGCM-RELATED"/>
    <property type="match status" value="1"/>
</dbReference>
<dbReference type="InterPro" id="IPR043128">
    <property type="entry name" value="Rev_trsase/Diguanyl_cyclase"/>
</dbReference>
<dbReference type="PROSITE" id="PS50887">
    <property type="entry name" value="GGDEF"/>
    <property type="match status" value="1"/>
</dbReference>
<dbReference type="InterPro" id="IPR029787">
    <property type="entry name" value="Nucleotide_cyclase"/>
</dbReference>
<dbReference type="InterPro" id="IPR011623">
    <property type="entry name" value="7TMR_DISM_rcpt_extracell_dom1"/>
</dbReference>
<reference evidence="7" key="1">
    <citation type="journal article" date="2019" name="Int. J. Syst. Evol. Microbiol.">
        <title>The Global Catalogue of Microorganisms (GCM) 10K type strain sequencing project: providing services to taxonomists for standard genome sequencing and annotation.</title>
        <authorList>
            <consortium name="The Broad Institute Genomics Platform"/>
            <consortium name="The Broad Institute Genome Sequencing Center for Infectious Disease"/>
            <person name="Wu L."/>
            <person name="Ma J."/>
        </authorList>
    </citation>
    <scope>NUCLEOTIDE SEQUENCE [LARGE SCALE GENOMIC DNA]</scope>
    <source>
        <strain evidence="7">JCM 17555</strain>
    </source>
</reference>
<dbReference type="PANTHER" id="PTHR45138">
    <property type="entry name" value="REGULATORY COMPONENTS OF SENSORY TRANSDUCTION SYSTEM"/>
    <property type="match status" value="1"/>
</dbReference>
<evidence type="ECO:0000256" key="4">
    <source>
        <dbReference type="SAM" id="Phobius"/>
    </source>
</evidence>
<dbReference type="Gene3D" id="2.60.40.2380">
    <property type="match status" value="1"/>
</dbReference>
<dbReference type="CDD" id="cd01949">
    <property type="entry name" value="GGDEF"/>
    <property type="match status" value="1"/>
</dbReference>
<feature type="transmembrane region" description="Helical" evidence="4">
    <location>
        <begin position="336"/>
        <end position="355"/>
    </location>
</feature>
<keyword evidence="4" id="KW-0812">Transmembrane</keyword>
<name>A0ABP7NY43_9GAMM</name>
<dbReference type="NCBIfam" id="TIGR00254">
    <property type="entry name" value="GGDEF"/>
    <property type="match status" value="1"/>
</dbReference>
<dbReference type="EC" id="2.7.7.65" evidence="1"/>
<dbReference type="SMART" id="SM00267">
    <property type="entry name" value="GGDEF"/>
    <property type="match status" value="1"/>
</dbReference>
<evidence type="ECO:0000256" key="1">
    <source>
        <dbReference type="ARBA" id="ARBA00012528"/>
    </source>
</evidence>
<gene>
    <name evidence="6" type="ORF">GCM10022278_13800</name>
</gene>
<dbReference type="Proteomes" id="UP001501337">
    <property type="component" value="Unassembled WGS sequence"/>
</dbReference>
<keyword evidence="4" id="KW-0472">Membrane</keyword>
<keyword evidence="4" id="KW-1133">Transmembrane helix</keyword>
<dbReference type="Gene3D" id="3.30.70.270">
    <property type="match status" value="1"/>
</dbReference>
<sequence>MRNTSLRHVLVSIVAVFTLYAGSVIGAPHSISLPPDALPYNIGGHFEFLIDTEAKLDIDSIQAIPNDEWQEVKATSASFGFSEATYWFRADLQQKAIEQAWILELGYPLLDYVDVYFLQDGRLTEHYQTGDRRPFKQRPIDYRNFLFPLTLGSEEVVSVYVKIQSSSAVQMPLAITTPAALFQNEQTLLGLQGMYFGVIAVMLIYNLFILFSTRDRAYLLYVMLVLAVGGFQLSLHGFAYQFLWPESPWLQDKLTGVFVAMASLFGIWFTISFLNVRYYSRRLFWGLSAIAGVGGLLTLLAPYRYIIQLAAALGFVSVLVALGTGLYIWYRGYKPAVHYSIAFAALLIGTALMILNKFGLLPLNPLTENGQQIGSLAQLVLLSFALAFRIKVLRDETEEAQLEATSRLEVRVKERTRELEQANEKLQQLSNLDPLTGSLNRRYFDEQLVSEWQRATREQTTISLIMLDIDRFKLFNDTYGHQIGDDCLIFLVRHLNAAVLRPTDVVVRYGGEEFAVVLPGTDSEGAETVAGGIKERLAMHPFPIGKEELAITVSQGIATMVPQVDEAPELLIKRADDALYKAKHAGRDCYLIYGNT</sequence>
<feature type="transmembrane region" description="Helical" evidence="4">
    <location>
        <begin position="309"/>
        <end position="329"/>
    </location>
</feature>
<organism evidence="6 7">
    <name type="scientific">Allohahella marinimesophila</name>
    <dbReference type="NCBI Taxonomy" id="1054972"/>
    <lineage>
        <taxon>Bacteria</taxon>
        <taxon>Pseudomonadati</taxon>
        <taxon>Pseudomonadota</taxon>
        <taxon>Gammaproteobacteria</taxon>
        <taxon>Oceanospirillales</taxon>
        <taxon>Hahellaceae</taxon>
        <taxon>Allohahella</taxon>
    </lineage>
</organism>
<dbReference type="InterPro" id="IPR011622">
    <property type="entry name" value="7TMR_DISM_rcpt_extracell_dom2"/>
</dbReference>
<dbReference type="Pfam" id="PF07695">
    <property type="entry name" value="7TMR-DISM_7TM"/>
    <property type="match status" value="1"/>
</dbReference>
<evidence type="ECO:0000259" key="5">
    <source>
        <dbReference type="PROSITE" id="PS50887"/>
    </source>
</evidence>
<evidence type="ECO:0000256" key="2">
    <source>
        <dbReference type="ARBA" id="ARBA00034247"/>
    </source>
</evidence>
<feature type="transmembrane region" description="Helical" evidence="4">
    <location>
        <begin position="254"/>
        <end position="276"/>
    </location>
</feature>
<protein>
    <recommendedName>
        <fullName evidence="1">diguanylate cyclase</fullName>
        <ecNumber evidence="1">2.7.7.65</ecNumber>
    </recommendedName>
</protein>